<proteinExistence type="predicted"/>
<comment type="caution">
    <text evidence="3">The sequence shown here is derived from an EMBL/GenBank/DDBJ whole genome shotgun (WGS) entry which is preliminary data.</text>
</comment>
<evidence type="ECO:0000313" key="4">
    <source>
        <dbReference type="Proteomes" id="UP000748756"/>
    </source>
</evidence>
<feature type="domain" description="Nitrogen regulatory protein areA GATA-like" evidence="2">
    <location>
        <begin position="178"/>
        <end position="203"/>
    </location>
</feature>
<feature type="compositionally biased region" description="Acidic residues" evidence="1">
    <location>
        <begin position="149"/>
        <end position="163"/>
    </location>
</feature>
<name>A0A9P5V6D1_9FUNG</name>
<keyword evidence="4" id="KW-1185">Reference proteome</keyword>
<dbReference type="Proteomes" id="UP000748756">
    <property type="component" value="Unassembled WGS sequence"/>
</dbReference>
<organism evidence="3 4">
    <name type="scientific">Linnemannia schmuckeri</name>
    <dbReference type="NCBI Taxonomy" id="64567"/>
    <lineage>
        <taxon>Eukaryota</taxon>
        <taxon>Fungi</taxon>
        <taxon>Fungi incertae sedis</taxon>
        <taxon>Mucoromycota</taxon>
        <taxon>Mortierellomycotina</taxon>
        <taxon>Mortierellomycetes</taxon>
        <taxon>Mortierellales</taxon>
        <taxon>Mortierellaceae</taxon>
        <taxon>Linnemannia</taxon>
    </lineage>
</organism>
<evidence type="ECO:0000259" key="2">
    <source>
        <dbReference type="Pfam" id="PF08550"/>
    </source>
</evidence>
<reference evidence="3" key="1">
    <citation type="journal article" date="2020" name="Fungal Divers.">
        <title>Resolving the Mortierellaceae phylogeny through synthesis of multi-gene phylogenetics and phylogenomics.</title>
        <authorList>
            <person name="Vandepol N."/>
            <person name="Liber J."/>
            <person name="Desiro A."/>
            <person name="Na H."/>
            <person name="Kennedy M."/>
            <person name="Barry K."/>
            <person name="Grigoriev I.V."/>
            <person name="Miller A.N."/>
            <person name="O'Donnell K."/>
            <person name="Stajich J.E."/>
            <person name="Bonito G."/>
        </authorList>
    </citation>
    <scope>NUCLEOTIDE SEQUENCE</scope>
    <source>
        <strain evidence="3">NRRL 6426</strain>
    </source>
</reference>
<feature type="non-terminal residue" evidence="3">
    <location>
        <position position="220"/>
    </location>
</feature>
<feature type="region of interest" description="Disordered" evidence="1">
    <location>
        <begin position="1"/>
        <end position="105"/>
    </location>
</feature>
<dbReference type="Pfam" id="PF08550">
    <property type="entry name" value="GATA_AreA"/>
    <property type="match status" value="1"/>
</dbReference>
<feature type="compositionally biased region" description="Low complexity" evidence="1">
    <location>
        <begin position="15"/>
        <end position="58"/>
    </location>
</feature>
<dbReference type="EMBL" id="JAAAUQ010001455">
    <property type="protein sequence ID" value="KAF9138614.1"/>
    <property type="molecule type" value="Genomic_DNA"/>
</dbReference>
<feature type="region of interest" description="Disordered" evidence="1">
    <location>
        <begin position="117"/>
        <end position="177"/>
    </location>
</feature>
<gene>
    <name evidence="3" type="ORF">BG015_002321</name>
</gene>
<dbReference type="AlphaFoldDB" id="A0A9P5V6D1"/>
<dbReference type="InterPro" id="IPR013860">
    <property type="entry name" value="AreA_GATA"/>
</dbReference>
<accession>A0A9P5V6D1</accession>
<protein>
    <recommendedName>
        <fullName evidence="2">Nitrogen regulatory protein areA GATA-like domain-containing protein</fullName>
    </recommendedName>
</protein>
<dbReference type="OrthoDB" id="515401at2759"/>
<evidence type="ECO:0000256" key="1">
    <source>
        <dbReference type="SAM" id="MobiDB-lite"/>
    </source>
</evidence>
<evidence type="ECO:0000313" key="3">
    <source>
        <dbReference type="EMBL" id="KAF9138614.1"/>
    </source>
</evidence>
<feature type="compositionally biased region" description="Acidic residues" evidence="1">
    <location>
        <begin position="125"/>
        <end position="142"/>
    </location>
</feature>
<sequence>MSLQPYPTLLTLDHTTATSSLSPPRPSTTAIPPHTAPTTVSVVTSTSTTSTTPASSSSNNFNNPTIHAPKAGRRTSSRQTTLESLLGPTLRLPIPSKANKPFHSEIKDGALRDCYSYSRDGSSGSEDEQDADVDDTYDDDNDDYKYNNEEQEEDEEEDDDSEGDNGVRSKEDPLASQVWKMYSKAKDSLDGQRMENMTWRMMSLSLHKKDAATQNTSIQP</sequence>